<evidence type="ECO:0000313" key="2">
    <source>
        <dbReference type="Proteomes" id="UP000654004"/>
    </source>
</evidence>
<accession>A0ABQ2QMR1</accession>
<gene>
    <name evidence="1" type="ORF">GCM10009410_23430</name>
</gene>
<dbReference type="Proteomes" id="UP000654004">
    <property type="component" value="Unassembled WGS sequence"/>
</dbReference>
<sequence length="54" mass="6183">MVDCSHNKKAYFSHSFYRANALNAGKIAAIKNLCALLPKEHSHESCRFRSCREQ</sequence>
<protein>
    <submittedName>
        <fullName evidence="1">Uncharacterized protein</fullName>
    </submittedName>
</protein>
<name>A0ABQ2QMR1_9GAMM</name>
<evidence type="ECO:0000313" key="1">
    <source>
        <dbReference type="EMBL" id="GGP88725.1"/>
    </source>
</evidence>
<proteinExistence type="predicted"/>
<keyword evidence="2" id="KW-1185">Reference proteome</keyword>
<reference evidence="2" key="1">
    <citation type="journal article" date="2019" name="Int. J. Syst. Evol. Microbiol.">
        <title>The Global Catalogue of Microorganisms (GCM) 10K type strain sequencing project: providing services to taxonomists for standard genome sequencing and annotation.</title>
        <authorList>
            <consortium name="The Broad Institute Genomics Platform"/>
            <consortium name="The Broad Institute Genome Sequencing Center for Infectious Disease"/>
            <person name="Wu L."/>
            <person name="Ma J."/>
        </authorList>
    </citation>
    <scope>NUCLEOTIDE SEQUENCE [LARGE SCALE GENOMIC DNA]</scope>
    <source>
        <strain evidence="2">JCM 32305</strain>
    </source>
</reference>
<comment type="caution">
    <text evidence="1">The sequence shown here is derived from an EMBL/GenBank/DDBJ whole genome shotgun (WGS) entry which is preliminary data.</text>
</comment>
<dbReference type="EMBL" id="BMQW01000005">
    <property type="protein sequence ID" value="GGP88725.1"/>
    <property type="molecule type" value="Genomic_DNA"/>
</dbReference>
<organism evidence="1 2">
    <name type="scientific">Shewanella ulleungensis</name>
    <dbReference type="NCBI Taxonomy" id="2282699"/>
    <lineage>
        <taxon>Bacteria</taxon>
        <taxon>Pseudomonadati</taxon>
        <taxon>Pseudomonadota</taxon>
        <taxon>Gammaproteobacteria</taxon>
        <taxon>Alteromonadales</taxon>
        <taxon>Shewanellaceae</taxon>
        <taxon>Shewanella</taxon>
    </lineage>
</organism>